<feature type="compositionally biased region" description="Low complexity" evidence="5">
    <location>
        <begin position="183"/>
        <end position="199"/>
    </location>
</feature>
<keyword evidence="2 4" id="KW-0863">Zinc-finger</keyword>
<dbReference type="PROSITE" id="PS50089">
    <property type="entry name" value="ZF_RING_2"/>
    <property type="match status" value="1"/>
</dbReference>
<evidence type="ECO:0000256" key="3">
    <source>
        <dbReference type="ARBA" id="ARBA00022833"/>
    </source>
</evidence>
<evidence type="ECO:0000313" key="8">
    <source>
        <dbReference type="Proteomes" id="UP000469890"/>
    </source>
</evidence>
<evidence type="ECO:0000256" key="5">
    <source>
        <dbReference type="SAM" id="MobiDB-lite"/>
    </source>
</evidence>
<sequence>MVEVDIHCNVIQCRKPLSVESQACVTSCSHIFCVDCANRLFSKALSCPACNTSLTEGEDIILIQLNPTEEYKSSVLAGLKPEIILDICMRAVAFYEYQTSQEIAFRAMIQKNIQERYKVLKDQFDIATRDLNRIIKAVTKDFELERLKCQQITAKFDEKSKQFQKLQTMYEKLKRKNINPNLQSVMPSPQQQQQQQLPTSAPPPGSGPTRLYQANNYARPPRPPHSNAGPPDEDLMSRLGKASNITTGRSLFVPPQSPAAQSYHSRLRHDHHRPSRIPSPSIAPDNSLFSYRHHHPPRRESMDRTSPMASHQHEQQLLPYQHKHHRKGSPTSQYYHKFVDKSRHK</sequence>
<comment type="caution">
    <text evidence="7">The sequence shown here is derived from an EMBL/GenBank/DDBJ whole genome shotgun (WGS) entry which is preliminary data.</text>
</comment>
<feature type="region of interest" description="Disordered" evidence="5">
    <location>
        <begin position="180"/>
        <end position="345"/>
    </location>
</feature>
<dbReference type="EMBL" id="JAAECE010000008">
    <property type="protein sequence ID" value="KAF1798275.1"/>
    <property type="molecule type" value="Genomic_DNA"/>
</dbReference>
<evidence type="ECO:0000259" key="6">
    <source>
        <dbReference type="PROSITE" id="PS50089"/>
    </source>
</evidence>
<dbReference type="InterPro" id="IPR013083">
    <property type="entry name" value="Znf_RING/FYVE/PHD"/>
</dbReference>
<dbReference type="Gene3D" id="3.30.40.10">
    <property type="entry name" value="Zinc/RING finger domain, C3HC4 (zinc finger)"/>
    <property type="match status" value="1"/>
</dbReference>
<dbReference type="GO" id="GO:0007131">
    <property type="term" value="P:reciprocal meiotic recombination"/>
    <property type="evidence" value="ECO:0007669"/>
    <property type="project" value="InterPro"/>
</dbReference>
<dbReference type="InterPro" id="IPR042448">
    <property type="entry name" value="CCNB1IP1"/>
</dbReference>
<dbReference type="GO" id="GO:0000795">
    <property type="term" value="C:synaptonemal complex"/>
    <property type="evidence" value="ECO:0007669"/>
    <property type="project" value="InterPro"/>
</dbReference>
<organism evidence="7 8">
    <name type="scientific">Mucor circinelloides f. lusitanicus</name>
    <name type="common">Mucor racemosus var. lusitanicus</name>
    <dbReference type="NCBI Taxonomy" id="29924"/>
    <lineage>
        <taxon>Eukaryota</taxon>
        <taxon>Fungi</taxon>
        <taxon>Fungi incertae sedis</taxon>
        <taxon>Mucoromycota</taxon>
        <taxon>Mucoromycotina</taxon>
        <taxon>Mucoromycetes</taxon>
        <taxon>Mucorales</taxon>
        <taxon>Mucorineae</taxon>
        <taxon>Mucoraceae</taxon>
        <taxon>Mucor</taxon>
    </lineage>
</organism>
<evidence type="ECO:0000256" key="2">
    <source>
        <dbReference type="ARBA" id="ARBA00022771"/>
    </source>
</evidence>
<evidence type="ECO:0000256" key="4">
    <source>
        <dbReference type="PROSITE-ProRule" id="PRU00175"/>
    </source>
</evidence>
<protein>
    <recommendedName>
        <fullName evidence="6">RING-type domain-containing protein</fullName>
    </recommendedName>
</protein>
<dbReference type="PANTHER" id="PTHR14305:SF0">
    <property type="entry name" value="E3 UBIQUITIN-PROTEIN LIGASE CCNB1IP1"/>
    <property type="match status" value="1"/>
</dbReference>
<reference evidence="7 8" key="1">
    <citation type="submission" date="2019-09" db="EMBL/GenBank/DDBJ databases">
        <authorList>
            <consortium name="DOE Joint Genome Institute"/>
            <person name="Mondo S.J."/>
            <person name="Navarro-Mendoza M.I."/>
            <person name="Perez-Arques C."/>
            <person name="Panchal S."/>
            <person name="Nicolas F.E."/>
            <person name="Ganguly P."/>
            <person name="Pangilinan J."/>
            <person name="Grigoriev I."/>
            <person name="Heitman J."/>
            <person name="Sanya K."/>
            <person name="Garre V."/>
        </authorList>
    </citation>
    <scope>NUCLEOTIDE SEQUENCE [LARGE SCALE GENOMIC DNA]</scope>
    <source>
        <strain evidence="7 8">MU402</strain>
    </source>
</reference>
<keyword evidence="3" id="KW-0862">Zinc</keyword>
<keyword evidence="1" id="KW-0479">Metal-binding</keyword>
<dbReference type="Proteomes" id="UP000469890">
    <property type="component" value="Unassembled WGS sequence"/>
</dbReference>
<evidence type="ECO:0000313" key="7">
    <source>
        <dbReference type="EMBL" id="KAF1798275.1"/>
    </source>
</evidence>
<name>A0A8H4EYJ8_MUCCL</name>
<dbReference type="GO" id="GO:0061630">
    <property type="term" value="F:ubiquitin protein ligase activity"/>
    <property type="evidence" value="ECO:0007669"/>
    <property type="project" value="InterPro"/>
</dbReference>
<gene>
    <name evidence="7" type="ORF">FB192DRAFT_1451315</name>
</gene>
<dbReference type="AlphaFoldDB" id="A0A8H4EYJ8"/>
<feature type="compositionally biased region" description="Basic residues" evidence="5">
    <location>
        <begin position="265"/>
        <end position="275"/>
    </location>
</feature>
<dbReference type="PANTHER" id="PTHR14305">
    <property type="entry name" value="E3 UBIQUITIN-PROTEIN LIGASE CCNB1IP1"/>
    <property type="match status" value="1"/>
</dbReference>
<dbReference type="InterPro" id="IPR001841">
    <property type="entry name" value="Znf_RING"/>
</dbReference>
<dbReference type="Pfam" id="PF14634">
    <property type="entry name" value="zf-RING_5"/>
    <property type="match status" value="1"/>
</dbReference>
<dbReference type="GO" id="GO:0008270">
    <property type="term" value="F:zinc ion binding"/>
    <property type="evidence" value="ECO:0007669"/>
    <property type="project" value="UniProtKB-KW"/>
</dbReference>
<proteinExistence type="predicted"/>
<feature type="domain" description="RING-type" evidence="6">
    <location>
        <begin position="13"/>
        <end position="51"/>
    </location>
</feature>
<dbReference type="InterPro" id="IPR017907">
    <property type="entry name" value="Znf_RING_CS"/>
</dbReference>
<dbReference type="PROSITE" id="PS00518">
    <property type="entry name" value="ZF_RING_1"/>
    <property type="match status" value="1"/>
</dbReference>
<accession>A0A8H4EYJ8</accession>
<dbReference type="SUPFAM" id="SSF57850">
    <property type="entry name" value="RING/U-box"/>
    <property type="match status" value="1"/>
</dbReference>
<evidence type="ECO:0000256" key="1">
    <source>
        <dbReference type="ARBA" id="ARBA00022723"/>
    </source>
</evidence>